<dbReference type="PANTHER" id="PTHR40076:SF1">
    <property type="entry name" value="MEMBRANE PROTEIN"/>
    <property type="match status" value="1"/>
</dbReference>
<dbReference type="EMBL" id="JAQNCK010000003">
    <property type="protein sequence ID" value="MDC0827382.1"/>
    <property type="molecule type" value="Genomic_DNA"/>
</dbReference>
<reference evidence="3" key="2">
    <citation type="journal article" date="2018" name="BMC Genomics">
        <title>Whole genome sequencing and function prediction of 133 gut anaerobes isolated from chicken caecum in pure cultures.</title>
        <authorList>
            <person name="Medvecky M."/>
            <person name="Cejkova D."/>
            <person name="Polansky O."/>
            <person name="Karasova D."/>
            <person name="Kubasova T."/>
            <person name="Cizek A."/>
            <person name="Rychlik I."/>
        </authorList>
    </citation>
    <scope>NUCLEOTIDE SEQUENCE</scope>
    <source>
        <strain evidence="3">An178</strain>
    </source>
</reference>
<evidence type="ECO:0000313" key="4">
    <source>
        <dbReference type="Proteomes" id="UP000195447"/>
    </source>
</evidence>
<keyword evidence="4" id="KW-1185">Reference proteome</keyword>
<reference evidence="2" key="3">
    <citation type="submission" date="2023-01" db="EMBL/GenBank/DDBJ databases">
        <title>Human gut microbiome strain richness.</title>
        <authorList>
            <person name="Chen-Liaw A."/>
        </authorList>
    </citation>
    <scope>NUCLEOTIDE SEQUENCE</scope>
    <source>
        <strain evidence="2">D55st1_G4_D55t1_190419</strain>
    </source>
</reference>
<feature type="transmembrane region" description="Helical" evidence="1">
    <location>
        <begin position="199"/>
        <end position="222"/>
    </location>
</feature>
<accession>A0A1Y4M0K4</accession>
<dbReference type="PANTHER" id="PTHR40076">
    <property type="entry name" value="MEMBRANE PROTEIN-RELATED"/>
    <property type="match status" value="1"/>
</dbReference>
<protein>
    <submittedName>
        <fullName evidence="2">DUF975 family protein</fullName>
    </submittedName>
</protein>
<keyword evidence="1" id="KW-0812">Transmembrane</keyword>
<evidence type="ECO:0000256" key="1">
    <source>
        <dbReference type="SAM" id="Phobius"/>
    </source>
</evidence>
<dbReference type="InterPro" id="IPR010380">
    <property type="entry name" value="DUF975"/>
</dbReference>
<sequence length="249" mass="29481">MWSRKELKQNAKILMHKRYSQMLGVSSLYLILSGTIFFTINYYYTQINDVINEPSTPIYSIEPDQNFILFLFYFILLSSFIGFIIRTLYTIFIANPLSVGESKYFINNRKDQGRFNNLFYAFSHNYMNIVKVTFFMQIKLMLWTLLFIIPGIIKALEYSMIPYILAERPDISSEEAFRLSKELTDYQKTELFVLELSFFGWYFLGLLLCGIGIIFVYPYYYATMAELYFKLKEIKQIEITPDIPPIPNL</sequence>
<organism evidence="3 4">
    <name type="scientific">Faecalitalea cylindroides</name>
    <dbReference type="NCBI Taxonomy" id="39483"/>
    <lineage>
        <taxon>Bacteria</taxon>
        <taxon>Bacillati</taxon>
        <taxon>Bacillota</taxon>
        <taxon>Erysipelotrichia</taxon>
        <taxon>Erysipelotrichales</taxon>
        <taxon>Erysipelotrichaceae</taxon>
        <taxon>Faecalitalea</taxon>
    </lineage>
</organism>
<dbReference type="Proteomes" id="UP000195447">
    <property type="component" value="Unassembled WGS sequence"/>
</dbReference>
<feature type="transmembrane region" description="Helical" evidence="1">
    <location>
        <begin position="21"/>
        <end position="44"/>
    </location>
</feature>
<proteinExistence type="predicted"/>
<evidence type="ECO:0000313" key="2">
    <source>
        <dbReference type="EMBL" id="MDC0827382.1"/>
    </source>
</evidence>
<dbReference type="Pfam" id="PF06161">
    <property type="entry name" value="DUF975"/>
    <property type="match status" value="1"/>
</dbReference>
<evidence type="ECO:0000313" key="3">
    <source>
        <dbReference type="EMBL" id="OUP61429.1"/>
    </source>
</evidence>
<keyword evidence="1" id="KW-0472">Membrane</keyword>
<keyword evidence="1" id="KW-1133">Transmembrane helix</keyword>
<gene>
    <name evidence="3" type="ORF">B5F14_02240</name>
    <name evidence="2" type="ORF">POG00_01515</name>
</gene>
<feature type="transmembrane region" description="Helical" evidence="1">
    <location>
        <begin position="67"/>
        <end position="89"/>
    </location>
</feature>
<reference evidence="4" key="1">
    <citation type="submission" date="2017-04" db="EMBL/GenBank/DDBJ databases">
        <title>Function of individual gut microbiota members based on whole genome sequencing of pure cultures obtained from chicken caecum.</title>
        <authorList>
            <person name="Medvecky M."/>
            <person name="Cejkova D."/>
            <person name="Polansky O."/>
            <person name="Karasova D."/>
            <person name="Kubasova T."/>
            <person name="Cizek A."/>
            <person name="Rychlik I."/>
        </authorList>
    </citation>
    <scope>NUCLEOTIDE SEQUENCE [LARGE SCALE GENOMIC DNA]</scope>
    <source>
        <strain evidence="4">An178</strain>
    </source>
</reference>
<dbReference type="Proteomes" id="UP001220658">
    <property type="component" value="Unassembled WGS sequence"/>
</dbReference>
<name>A0A1Y4M0K4_9FIRM</name>
<dbReference type="AlphaFoldDB" id="A0A1Y4M0K4"/>
<dbReference type="EMBL" id="NFKM01000003">
    <property type="protein sequence ID" value="OUP61429.1"/>
    <property type="molecule type" value="Genomic_DNA"/>
</dbReference>
<comment type="caution">
    <text evidence="3">The sequence shown here is derived from an EMBL/GenBank/DDBJ whole genome shotgun (WGS) entry which is preliminary data.</text>
</comment>
<feature type="transmembrane region" description="Helical" evidence="1">
    <location>
        <begin position="132"/>
        <end position="153"/>
    </location>
</feature>
<dbReference type="RefSeq" id="WP_022356564.1">
    <property type="nucleotide sequence ID" value="NZ_CALHAA010000013.1"/>
</dbReference>